<evidence type="ECO:0000313" key="9">
    <source>
        <dbReference type="Proteomes" id="UP000007259"/>
    </source>
</evidence>
<dbReference type="Pfam" id="PF00069">
    <property type="entry name" value="Pkinase"/>
    <property type="match status" value="1"/>
</dbReference>
<dbReference type="FunFam" id="1.10.510.10:FF:002125">
    <property type="match status" value="1"/>
</dbReference>
<feature type="compositionally biased region" description="Low complexity" evidence="6">
    <location>
        <begin position="1464"/>
        <end position="1475"/>
    </location>
</feature>
<feature type="compositionally biased region" description="Polar residues" evidence="6">
    <location>
        <begin position="1068"/>
        <end position="1081"/>
    </location>
</feature>
<organism evidence="8 9">
    <name type="scientific">Leishmania mexicana (strain MHOM/GT/2001/U1103)</name>
    <dbReference type="NCBI Taxonomy" id="929439"/>
    <lineage>
        <taxon>Eukaryota</taxon>
        <taxon>Discoba</taxon>
        <taxon>Euglenozoa</taxon>
        <taxon>Kinetoplastea</taxon>
        <taxon>Metakinetoplastina</taxon>
        <taxon>Trypanosomatida</taxon>
        <taxon>Trypanosomatidae</taxon>
        <taxon>Leishmaniinae</taxon>
        <taxon>Leishmania</taxon>
    </lineage>
</organism>
<keyword evidence="4" id="KW-0418">Kinase</keyword>
<evidence type="ECO:0000256" key="6">
    <source>
        <dbReference type="SAM" id="MobiDB-lite"/>
    </source>
</evidence>
<dbReference type="PANTHER" id="PTHR24058:SF17">
    <property type="entry name" value="HOMEODOMAIN INTERACTING PROTEIN KINASE, ISOFORM D"/>
    <property type="match status" value="1"/>
</dbReference>
<evidence type="ECO:0000256" key="4">
    <source>
        <dbReference type="ARBA" id="ARBA00022777"/>
    </source>
</evidence>
<dbReference type="SUPFAM" id="SSF56112">
    <property type="entry name" value="Protein kinase-like (PK-like)"/>
    <property type="match status" value="1"/>
</dbReference>
<reference evidence="8 9" key="1">
    <citation type="journal article" date="2011" name="Genome Res.">
        <title>Chromosome and gene copy number variation allow major structural change between species and strains of Leishmania.</title>
        <authorList>
            <person name="Rogers M.B."/>
            <person name="Hilley J.D."/>
            <person name="Dickens N.J."/>
            <person name="Wilkes J."/>
            <person name="Bates P.A."/>
            <person name="Depledge D.P."/>
            <person name="Harris D."/>
            <person name="Her Y."/>
            <person name="Herzyk P."/>
            <person name="Imamura H."/>
            <person name="Otto T.D."/>
            <person name="Sanders M."/>
            <person name="Seeger K."/>
            <person name="Dujardin J.C."/>
            <person name="Berriman M."/>
            <person name="Smith D.F."/>
            <person name="Hertz-Fowler C."/>
            <person name="Mottram J.C."/>
        </authorList>
    </citation>
    <scope>NUCLEOTIDE SEQUENCE [LARGE SCALE GENOMIC DNA]</scope>
    <source>
        <strain evidence="8 9">MHOM/GT/2001/U1103</strain>
    </source>
</reference>
<keyword evidence="2" id="KW-0808">Transferase</keyword>
<evidence type="ECO:0000256" key="2">
    <source>
        <dbReference type="ARBA" id="ARBA00022679"/>
    </source>
</evidence>
<keyword evidence="3" id="KW-0547">Nucleotide-binding</keyword>
<feature type="region of interest" description="Disordered" evidence="6">
    <location>
        <begin position="305"/>
        <end position="327"/>
    </location>
</feature>
<proteinExistence type="predicted"/>
<dbReference type="KEGG" id="lmi:LMXM_19_0360"/>
<dbReference type="OrthoDB" id="5979581at2759"/>
<feature type="compositionally biased region" description="Low complexity" evidence="6">
    <location>
        <begin position="1411"/>
        <end position="1425"/>
    </location>
</feature>
<feature type="region of interest" description="Disordered" evidence="6">
    <location>
        <begin position="356"/>
        <end position="405"/>
    </location>
</feature>
<dbReference type="InterPro" id="IPR000719">
    <property type="entry name" value="Prot_kinase_dom"/>
</dbReference>
<dbReference type="GO" id="GO:0004713">
    <property type="term" value="F:protein tyrosine kinase activity"/>
    <property type="evidence" value="ECO:0007669"/>
    <property type="project" value="TreeGrafter"/>
</dbReference>
<gene>
    <name evidence="8" type="ORF">LMXM_19_0360</name>
</gene>
<evidence type="ECO:0000256" key="5">
    <source>
        <dbReference type="ARBA" id="ARBA00022840"/>
    </source>
</evidence>
<evidence type="ECO:0000256" key="1">
    <source>
        <dbReference type="ARBA" id="ARBA00022527"/>
    </source>
</evidence>
<keyword evidence="5" id="KW-0067">ATP-binding</keyword>
<protein>
    <recommendedName>
        <fullName evidence="7">Protein kinase domain-containing protein</fullName>
    </recommendedName>
</protein>
<accession>E9ARY8</accession>
<feature type="compositionally biased region" description="Low complexity" evidence="6">
    <location>
        <begin position="307"/>
        <end position="318"/>
    </location>
</feature>
<dbReference type="GeneID" id="13447794"/>
<dbReference type="PROSITE" id="PS50011">
    <property type="entry name" value="PROTEIN_KINASE_DOM"/>
    <property type="match status" value="1"/>
</dbReference>
<name>E9ARY8_LEIMU</name>
<feature type="domain" description="Protein kinase" evidence="7">
    <location>
        <begin position="1174"/>
        <end position="1847"/>
    </location>
</feature>
<feature type="region of interest" description="Disordered" evidence="6">
    <location>
        <begin position="1411"/>
        <end position="1490"/>
    </location>
</feature>
<dbReference type="Gene3D" id="3.30.200.20">
    <property type="entry name" value="Phosphorylase Kinase, domain 1"/>
    <property type="match status" value="1"/>
</dbReference>
<feature type="region of interest" description="Disordered" evidence="6">
    <location>
        <begin position="582"/>
        <end position="601"/>
    </location>
</feature>
<dbReference type="RefSeq" id="XP_003874214.1">
    <property type="nucleotide sequence ID" value="XM_003874165.1"/>
</dbReference>
<evidence type="ECO:0000259" key="7">
    <source>
        <dbReference type="PROSITE" id="PS50011"/>
    </source>
</evidence>
<evidence type="ECO:0000256" key="3">
    <source>
        <dbReference type="ARBA" id="ARBA00022741"/>
    </source>
</evidence>
<sequence length="1860" mass="195915">MSSSGPLTDAHRRSESTISGLFSIPADVNPVMSGKTTKAPVVPIAASLFPANIAVMVDDDLAPGVADFGVTAEPSVLRLSSVECEVFENSITDMGDGGAPSLSMVSRRDMSLADIFRMRLEGCRARHTLFTATTSLRGSLASSLRSTSGSPMLPLTGRVRDHAGIIGETTSAAISAASQAPAWSSLNGLGRPVNRRSSMLSVRTNALDTSIAILQHMAHDTAARVEAVCNARSLAGSPSTATSACGSVALSSLQPTQPYPTDTHTSTRGYKVVGSGNTASVEGSFSDSDQHTPLLHTVHTRQLTRALDSPSPLNSLSESELRSGHLRGGGCSHLSAHASAARLAGGAVVAKAASDLEHSSPLSHLDRSPLAARRQSNGTADHRAPHRSVAAAATEVTRPSSQNQTTDVSFYNHDFQHIVPLEVKEALQRNMRPLYEDDEDDDDALLHDGLRAPTPPPLTSFPNVAHSMYEDTCNLDTPSNYACTRGTGSVDGAGAAIADALFSISPSTLHAPSRLFASPIAPALQTAASSVVAWQTGGTGGAKSIRPFDSGTAETLGAGLSISGTGVPFQTWKFPSLGKPNSASSLRKASLGENGNAETLPEGAVGGAAAVRQPAVPPSEHCSHPTRETLMPGSPQQQSSESPPLTRNGLQATSKHSTFNTATTPCSSVAAGALSGAGNVGPCAASLLSGVAGTHRKSSVAHGTLMHSHDGAGGHFVQAAVARGSPPSAAVSLSAAADSSNTRKLEMVYTLYERLLHARPPDNSFPAATPRSVHTLNSRSLTGELMPPLDILPSTPAALKTSQSGAAGAGFEVMSQGDCSPSMSYSGALSRSAGYYSFGKRISLSHPNRQPLPHQFLGSASNLHATPSPPRVAMLGTPAVADMTVTSSGKSSGATMAFSSTAQARRRTFDLSVLQRIDSRPLLQSTLFLQNNMHSIFEAHAQFTRKEKVYDAGRAEHRVAIGLSPSTATASVAVESVRQDTVPLEEQSAAVVPSPAGVADVETRECVTEANQRWMTGHTAIAEAASPVVLGSAAAAAAAASAARESNNTSSSSRGTQVPSMGSELPSPVSSSIGKRPNASSLSANCIQEAQEKQEEQLLKQAEMHVSPTAGAAAADVPVAHESNGISSHRYYRALTEAKCLVRHVHGVDGVEREVDNDSMDLVVYVGMHLMGWLEVVSLLGCGSFGQVFLCKDLRICDGHFVHPSEIEGEDYEYWNCSHAYLPFSSVDAVPTHRPLVAVKVVKSVPLLEQQSVLEAEMLVLIGAQTALPPANAAGEARESATSTLAAATGGHIGVNEPPPEDPRCASIAKVLADGICHGHHCIVMERYGANLYEYIAANDHRGLPMYQIRTIGAQLFSALSLVHEECHIIHADIKPENVLLTLDSGIGMLRVKDEPSPITAATAAATLPAGTASNSNASNTAVATKTPRSVPHRRASAEAMRRSPSSTSPNAEPPWHQQRTESSETSPASSSLPAERSHTVRVGPGAVARQRLGLKGERRNSSTLLDFSSSPMALATYKGHSFCHLRSSSASRATIVEQTDMPTPEPRRMHMLNQSAGFVTTAASGMSLQSLGGGSAGSYSRHMMQAPAASVEEGLAVPAAPVVSHLRVRLIDFSSSCYDGGPFYQYIQSRYYRAPEVIVGAPYNSAIDIWSTGCLLAELLLGMPLLPGCNDHHQLSLVEEMIEPLPDYLVENGDNADLFYTAAATEGEGITNAALPRAPAAAAPGASVSATLQPPRLFALRTRENYLTVTGSEPLPYRRYFTYQTLQELVRHCPLTLEERRMSNGLHPYVPANESSAIPLDATPSLSVRSDMMKQRFLLFDLLRRLLQTDSKLRPTAAQALKHPFFSSLPPYFNTFALD</sequence>
<dbReference type="GO" id="GO:0005524">
    <property type="term" value="F:ATP binding"/>
    <property type="evidence" value="ECO:0007669"/>
    <property type="project" value="UniProtKB-KW"/>
</dbReference>
<dbReference type="SMART" id="SM00220">
    <property type="entry name" value="S_TKc"/>
    <property type="match status" value="1"/>
</dbReference>
<keyword evidence="9" id="KW-1185">Reference proteome</keyword>
<feature type="region of interest" description="Disordered" evidence="6">
    <location>
        <begin position="610"/>
        <end position="651"/>
    </location>
</feature>
<dbReference type="GO" id="GO:0005737">
    <property type="term" value="C:cytoplasm"/>
    <property type="evidence" value="ECO:0007669"/>
    <property type="project" value="TreeGrafter"/>
</dbReference>
<dbReference type="InterPro" id="IPR011009">
    <property type="entry name" value="Kinase-like_dom_sf"/>
</dbReference>
<dbReference type="PANTHER" id="PTHR24058">
    <property type="entry name" value="DUAL SPECIFICITY PROTEIN KINASE"/>
    <property type="match status" value="1"/>
</dbReference>
<dbReference type="Gene3D" id="1.10.510.10">
    <property type="entry name" value="Transferase(Phosphotransferase) domain 1"/>
    <property type="match status" value="1"/>
</dbReference>
<evidence type="ECO:0000313" key="8">
    <source>
        <dbReference type="EMBL" id="CBZ25709.1"/>
    </source>
</evidence>
<dbReference type="PhylomeDB" id="E9ARY8"/>
<dbReference type="PROSITE" id="PS00108">
    <property type="entry name" value="PROTEIN_KINASE_ST"/>
    <property type="match status" value="1"/>
</dbReference>
<dbReference type="EMBL" id="FR799572">
    <property type="protein sequence ID" value="CBZ25709.1"/>
    <property type="molecule type" value="Genomic_DNA"/>
</dbReference>
<feature type="region of interest" description="Disordered" evidence="6">
    <location>
        <begin position="1043"/>
        <end position="1081"/>
    </location>
</feature>
<feature type="compositionally biased region" description="Low complexity" evidence="6">
    <location>
        <begin position="1043"/>
        <end position="1053"/>
    </location>
</feature>
<dbReference type="OMA" id="RICDGHF"/>
<dbReference type="Proteomes" id="UP000007259">
    <property type="component" value="Chromosome 19"/>
</dbReference>
<dbReference type="GO" id="GO:0004674">
    <property type="term" value="F:protein serine/threonine kinase activity"/>
    <property type="evidence" value="ECO:0007669"/>
    <property type="project" value="UniProtKB-KW"/>
</dbReference>
<keyword evidence="1" id="KW-0723">Serine/threonine-protein kinase</keyword>
<dbReference type="InterPro" id="IPR008271">
    <property type="entry name" value="Ser/Thr_kinase_AS"/>
</dbReference>
<dbReference type="VEuPathDB" id="TriTrypDB:LmxM.19.0360"/>
<feature type="compositionally biased region" description="Low complexity" evidence="6">
    <location>
        <begin position="632"/>
        <end position="644"/>
    </location>
</feature>
<dbReference type="InterPro" id="IPR050494">
    <property type="entry name" value="Ser_Thr_dual-spec_kinase"/>
</dbReference>